<comment type="similarity">
    <text evidence="2">Belongs to the ORC4 family.</text>
</comment>
<evidence type="ECO:0000256" key="1">
    <source>
        <dbReference type="ARBA" id="ARBA00004123"/>
    </source>
</evidence>
<evidence type="ECO:0000256" key="9">
    <source>
        <dbReference type="ARBA" id="ARBA00023242"/>
    </source>
</evidence>
<evidence type="ECO:0000256" key="5">
    <source>
        <dbReference type="ARBA" id="ARBA00022723"/>
    </source>
</evidence>
<dbReference type="Pfam" id="PF14629">
    <property type="entry name" value="ORC4_C"/>
    <property type="match status" value="1"/>
</dbReference>
<dbReference type="Gene3D" id="3.30.40.10">
    <property type="entry name" value="Zinc/RING finger domain, C3HC4 (zinc finger)"/>
    <property type="match status" value="1"/>
</dbReference>
<feature type="compositionally biased region" description="Low complexity" evidence="11">
    <location>
        <begin position="166"/>
        <end position="178"/>
    </location>
</feature>
<dbReference type="GO" id="GO:0006270">
    <property type="term" value="P:DNA replication initiation"/>
    <property type="evidence" value="ECO:0007669"/>
    <property type="project" value="TreeGrafter"/>
</dbReference>
<dbReference type="GO" id="GO:0008270">
    <property type="term" value="F:zinc ion binding"/>
    <property type="evidence" value="ECO:0007669"/>
    <property type="project" value="UniProtKB-KW"/>
</dbReference>
<evidence type="ECO:0000313" key="14">
    <source>
        <dbReference type="Proteomes" id="UP000813385"/>
    </source>
</evidence>
<dbReference type="InterPro" id="IPR013083">
    <property type="entry name" value="Znf_RING/FYVE/PHD"/>
</dbReference>
<reference evidence="13" key="1">
    <citation type="journal article" date="2021" name="Nat. Commun.">
        <title>Genetic determinants of endophytism in the Arabidopsis root mycobiome.</title>
        <authorList>
            <person name="Mesny F."/>
            <person name="Miyauchi S."/>
            <person name="Thiergart T."/>
            <person name="Pickel B."/>
            <person name="Atanasova L."/>
            <person name="Karlsson M."/>
            <person name="Huettel B."/>
            <person name="Barry K.W."/>
            <person name="Haridas S."/>
            <person name="Chen C."/>
            <person name="Bauer D."/>
            <person name="Andreopoulos W."/>
            <person name="Pangilinan J."/>
            <person name="LaButti K."/>
            <person name="Riley R."/>
            <person name="Lipzen A."/>
            <person name="Clum A."/>
            <person name="Drula E."/>
            <person name="Henrissat B."/>
            <person name="Kohler A."/>
            <person name="Grigoriev I.V."/>
            <person name="Martin F.M."/>
            <person name="Hacquard S."/>
        </authorList>
    </citation>
    <scope>NUCLEOTIDE SEQUENCE</scope>
    <source>
        <strain evidence="13">MPI-CAGE-AT-0016</strain>
    </source>
</reference>
<dbReference type="PANTHER" id="PTHR12087">
    <property type="entry name" value="ORIGIN RECOGNITION COMPLEX SUBUNIT 4"/>
    <property type="match status" value="1"/>
</dbReference>
<feature type="region of interest" description="Disordered" evidence="11">
    <location>
        <begin position="1"/>
        <end position="256"/>
    </location>
</feature>
<dbReference type="InterPro" id="IPR032705">
    <property type="entry name" value="ORC4_C"/>
</dbReference>
<evidence type="ECO:0000256" key="3">
    <source>
        <dbReference type="ARBA" id="ARBA00019083"/>
    </source>
</evidence>
<dbReference type="SMART" id="SM00249">
    <property type="entry name" value="PHD"/>
    <property type="match status" value="1"/>
</dbReference>
<evidence type="ECO:0000256" key="6">
    <source>
        <dbReference type="ARBA" id="ARBA00022771"/>
    </source>
</evidence>
<evidence type="ECO:0000256" key="7">
    <source>
        <dbReference type="ARBA" id="ARBA00022833"/>
    </source>
</evidence>
<sequence>MGKNVTPQVPPSKRSRAASTPDDELATSSSKKRRKLSHSATTAPIPKAAPADAYDVPDSDEDRSGPAPLKMANGNGSRHGHDAPPSDSEAAEEPASPTFGKTGRSNGLTVPKTRAPKVAVQSIEDGARMANGTSESNGSIRSSGRRRIPTTKAIEGHDLMKKSRLDSSASRSRSTSAAVGTPHTARFQDKAATPLKGILTPSRRDGDGDRRRKSVAFGGVEGTKTPGKLFADIPKASAKNKRKLDPEGGSAEKAKTLRTKTLEQIARDIPKDIPAVTVDEEEEPEEEADEIDELALPEEHLAKEETDQKEEEETEEAVCSVCLKPSSRKGNEILFCDGCDVAVHQRCGGVAHIPDGDWYCAKCTSEREARATATAQVPNFERHLRRMQRVLLDRCTGQRRIKLVGQDEAYEKAHQLVEQTVLAGEGNSMLVIGARGSGKTTLVETILTNLAKEHRQIFHTVRLNGFIHTDDKLALKEIWRQLGKEMEVDEEVTAKSNYADTMASLLALLSHPSEISGAQEGVTSKAVVFVIDEFDMFATHARQTLLYNLFDIAQARKAPIAVLGCTTRMDVVEMLEKRVKSRFSHRYVYLSQARSPPAFWQVCRQGLVVDDEDAAAEGLEVELDGHGEFLANWNAMIEGMNKETGFQNVLRHHYFTTKSVAGFLTACILPLSRMPAGSLRLTFGGPGTATEAEGPGPGLAAPNSKLHLLGSLSELDLGLLIAAARLDIVAHTDTVNFAMSYDEYGRLMGRQRVQSSTAGMMALGGGTRTWGRGVAVLAWERLIGLGLLLPAGLGGRAAGAGGAGGHGGLEGRMWKVDVALEDIPAGARLNQVLARWCKEI</sequence>
<evidence type="ECO:0000256" key="10">
    <source>
        <dbReference type="PROSITE-ProRule" id="PRU00146"/>
    </source>
</evidence>
<dbReference type="SUPFAM" id="SSF52540">
    <property type="entry name" value="P-loop containing nucleoside triphosphate hydrolases"/>
    <property type="match status" value="1"/>
</dbReference>
<gene>
    <name evidence="13" type="ORF">B0T11DRAFT_341736</name>
</gene>
<dbReference type="InterPro" id="IPR001965">
    <property type="entry name" value="Znf_PHD"/>
</dbReference>
<evidence type="ECO:0000313" key="13">
    <source>
        <dbReference type="EMBL" id="KAH7353432.1"/>
    </source>
</evidence>
<evidence type="ECO:0000256" key="4">
    <source>
        <dbReference type="ARBA" id="ARBA00022705"/>
    </source>
</evidence>
<keyword evidence="7" id="KW-0862">Zinc</keyword>
<name>A0A8K0TAK5_9PEZI</name>
<evidence type="ECO:0000256" key="2">
    <source>
        <dbReference type="ARBA" id="ARBA00005334"/>
    </source>
</evidence>
<dbReference type="EMBL" id="JAGPXD010000005">
    <property type="protein sequence ID" value="KAH7353432.1"/>
    <property type="molecule type" value="Genomic_DNA"/>
</dbReference>
<feature type="compositionally biased region" description="Low complexity" evidence="11">
    <location>
        <begin position="40"/>
        <end position="53"/>
    </location>
</feature>
<comment type="subcellular location">
    <subcellularLocation>
        <location evidence="1">Nucleus</location>
    </subcellularLocation>
</comment>
<dbReference type="SMART" id="SM00382">
    <property type="entry name" value="AAA"/>
    <property type="match status" value="1"/>
</dbReference>
<dbReference type="PROSITE" id="PS01359">
    <property type="entry name" value="ZF_PHD_1"/>
    <property type="match status" value="1"/>
</dbReference>
<dbReference type="CDD" id="cd15492">
    <property type="entry name" value="PHD_BRPF_JADE_like"/>
    <property type="match status" value="1"/>
</dbReference>
<keyword evidence="8" id="KW-0238">DNA-binding</keyword>
<comment type="caution">
    <text evidence="13">The sequence shown here is derived from an EMBL/GenBank/DDBJ whole genome shotgun (WGS) entry which is preliminary data.</text>
</comment>
<keyword evidence="9" id="KW-0539">Nucleus</keyword>
<protein>
    <recommendedName>
        <fullName evidence="3">Origin recognition complex subunit 4</fullName>
    </recommendedName>
</protein>
<dbReference type="OrthoDB" id="343623at2759"/>
<dbReference type="Gene3D" id="3.40.50.300">
    <property type="entry name" value="P-loop containing nucleotide triphosphate hydrolases"/>
    <property type="match status" value="1"/>
</dbReference>
<keyword evidence="5" id="KW-0479">Metal-binding</keyword>
<keyword evidence="4" id="KW-0235">DNA replication</keyword>
<dbReference type="CDD" id="cd00009">
    <property type="entry name" value="AAA"/>
    <property type="match status" value="1"/>
</dbReference>
<accession>A0A8K0TAK5</accession>
<proteinExistence type="inferred from homology"/>
<dbReference type="Pfam" id="PF13191">
    <property type="entry name" value="AAA_16"/>
    <property type="match status" value="1"/>
</dbReference>
<dbReference type="GO" id="GO:0003688">
    <property type="term" value="F:DNA replication origin binding"/>
    <property type="evidence" value="ECO:0007669"/>
    <property type="project" value="TreeGrafter"/>
</dbReference>
<dbReference type="PROSITE" id="PS50016">
    <property type="entry name" value="ZF_PHD_2"/>
    <property type="match status" value="1"/>
</dbReference>
<dbReference type="InterPro" id="IPR041664">
    <property type="entry name" value="AAA_16"/>
</dbReference>
<feature type="compositionally biased region" description="Basic and acidic residues" evidence="11">
    <location>
        <begin position="243"/>
        <end position="255"/>
    </location>
</feature>
<dbReference type="InterPro" id="IPR011011">
    <property type="entry name" value="Znf_FYVE_PHD"/>
</dbReference>
<keyword evidence="6 10" id="KW-0863">Zinc-finger</keyword>
<dbReference type="GO" id="GO:0005664">
    <property type="term" value="C:nuclear origin of replication recognition complex"/>
    <property type="evidence" value="ECO:0007669"/>
    <property type="project" value="TreeGrafter"/>
</dbReference>
<dbReference type="InterPro" id="IPR019786">
    <property type="entry name" value="Zinc_finger_PHD-type_CS"/>
</dbReference>
<dbReference type="InterPro" id="IPR003593">
    <property type="entry name" value="AAA+_ATPase"/>
</dbReference>
<organism evidence="13 14">
    <name type="scientific">Plectosphaerella cucumerina</name>
    <dbReference type="NCBI Taxonomy" id="40658"/>
    <lineage>
        <taxon>Eukaryota</taxon>
        <taxon>Fungi</taxon>
        <taxon>Dikarya</taxon>
        <taxon>Ascomycota</taxon>
        <taxon>Pezizomycotina</taxon>
        <taxon>Sordariomycetes</taxon>
        <taxon>Hypocreomycetidae</taxon>
        <taxon>Glomerellales</taxon>
        <taxon>Plectosphaerellaceae</taxon>
        <taxon>Plectosphaerella</taxon>
    </lineage>
</organism>
<dbReference type="Proteomes" id="UP000813385">
    <property type="component" value="Unassembled WGS sequence"/>
</dbReference>
<dbReference type="InterPro" id="IPR019787">
    <property type="entry name" value="Znf_PHD-finger"/>
</dbReference>
<dbReference type="FunFam" id="3.40.50.300:FF:001597">
    <property type="entry name" value="Origin recognition complex subunit Orc4"/>
    <property type="match status" value="1"/>
</dbReference>
<evidence type="ECO:0000256" key="8">
    <source>
        <dbReference type="ARBA" id="ARBA00023125"/>
    </source>
</evidence>
<dbReference type="PANTHER" id="PTHR12087:SF0">
    <property type="entry name" value="ORIGIN RECOGNITION COMPLEX SUBUNIT 4"/>
    <property type="match status" value="1"/>
</dbReference>
<dbReference type="InterPro" id="IPR016527">
    <property type="entry name" value="ORC4"/>
</dbReference>
<evidence type="ECO:0000256" key="11">
    <source>
        <dbReference type="SAM" id="MobiDB-lite"/>
    </source>
</evidence>
<dbReference type="SUPFAM" id="SSF57903">
    <property type="entry name" value="FYVE/PHD zinc finger"/>
    <property type="match status" value="1"/>
</dbReference>
<keyword evidence="14" id="KW-1185">Reference proteome</keyword>
<dbReference type="AlphaFoldDB" id="A0A8K0TAK5"/>
<feature type="domain" description="PHD-type" evidence="12">
    <location>
        <begin position="316"/>
        <end position="366"/>
    </location>
</feature>
<dbReference type="Pfam" id="PF13831">
    <property type="entry name" value="PHD_2"/>
    <property type="match status" value="1"/>
</dbReference>
<dbReference type="InterPro" id="IPR027417">
    <property type="entry name" value="P-loop_NTPase"/>
</dbReference>
<evidence type="ECO:0000259" key="12">
    <source>
        <dbReference type="PROSITE" id="PS50016"/>
    </source>
</evidence>
<feature type="compositionally biased region" description="Basic and acidic residues" evidence="11">
    <location>
        <begin position="154"/>
        <end position="165"/>
    </location>
</feature>